<evidence type="ECO:0000313" key="2">
    <source>
        <dbReference type="EMBL" id="KAK7334695.1"/>
    </source>
</evidence>
<dbReference type="InterPro" id="IPR036047">
    <property type="entry name" value="F-box-like_dom_sf"/>
</dbReference>
<feature type="domain" description="F-box" evidence="1">
    <location>
        <begin position="175"/>
        <end position="221"/>
    </location>
</feature>
<keyword evidence="3" id="KW-1185">Reference proteome</keyword>
<dbReference type="Gene3D" id="3.40.1000.30">
    <property type="match status" value="1"/>
</dbReference>
<dbReference type="InterPro" id="IPR001810">
    <property type="entry name" value="F-box_dom"/>
</dbReference>
<accession>A0AAN9LES6</accession>
<evidence type="ECO:0000259" key="1">
    <source>
        <dbReference type="PROSITE" id="PS50181"/>
    </source>
</evidence>
<dbReference type="Proteomes" id="UP001374584">
    <property type="component" value="Unassembled WGS sequence"/>
</dbReference>
<comment type="caution">
    <text evidence="2">The sequence shown here is derived from an EMBL/GenBank/DDBJ whole genome shotgun (WGS) entry which is preliminary data.</text>
</comment>
<dbReference type="EMBL" id="JAYMYR010000010">
    <property type="protein sequence ID" value="KAK7334695.1"/>
    <property type="molecule type" value="Genomic_DNA"/>
</dbReference>
<dbReference type="CDD" id="cd22165">
    <property type="entry name" value="F-box_AtSKIP22-like"/>
    <property type="match status" value="1"/>
</dbReference>
<proteinExistence type="predicted"/>
<dbReference type="Gene3D" id="1.20.1280.50">
    <property type="match status" value="1"/>
</dbReference>
<dbReference type="SMART" id="SM00256">
    <property type="entry name" value="FBOX"/>
    <property type="match status" value="1"/>
</dbReference>
<dbReference type="SUPFAM" id="SSF81383">
    <property type="entry name" value="F-box domain"/>
    <property type="match status" value="1"/>
</dbReference>
<dbReference type="PANTHER" id="PTHR47602">
    <property type="entry name" value="F-BOX PROTEIN SKIP22"/>
    <property type="match status" value="1"/>
</dbReference>
<dbReference type="PANTHER" id="PTHR47602:SF2">
    <property type="entry name" value="F-BOX PROTEIN SKIP22"/>
    <property type="match status" value="1"/>
</dbReference>
<reference evidence="2 3" key="1">
    <citation type="submission" date="2024-01" db="EMBL/GenBank/DDBJ databases">
        <title>The genomes of 5 underutilized Papilionoideae crops provide insights into root nodulation and disease resistanc.</title>
        <authorList>
            <person name="Jiang F."/>
        </authorList>
    </citation>
    <scope>NUCLEOTIDE SEQUENCE [LARGE SCALE GENOMIC DNA]</scope>
    <source>
        <strain evidence="2">JINMINGXINNONG_FW02</strain>
        <tissue evidence="2">Leaves</tissue>
    </source>
</reference>
<sequence length="271" mass="30907">MVDRSVVSTNSKPFFVRRLLKEALDLNDLKLLMLTVHRVVVEYGFVRIDKDSGTAVSCFHPLDDSPSPFSSMMSLRYTLPQILVDGGSHSVNLKFQTLGHFVNVCGRLSDDTGSSLHHVFLDKRKYVRPLELMLANCESKGSDGKEVFEMLKMVKDRVALPLLIDLCEKGGLDLPPCFMKLPMELKGLILERVPGVDLAKVACTCSELRFLCSDNELWKKKHLEEFEGESKGGDFKDLFATKIKRKKQLEWFQQHSLRFKHVLSDYKIVRL</sequence>
<dbReference type="PROSITE" id="PS50181">
    <property type="entry name" value="FBOX"/>
    <property type="match status" value="1"/>
</dbReference>
<name>A0AAN9LES6_PHACN</name>
<dbReference type="Pfam" id="PF12937">
    <property type="entry name" value="F-box-like"/>
    <property type="match status" value="1"/>
</dbReference>
<protein>
    <recommendedName>
        <fullName evidence="1">F-box domain-containing protein</fullName>
    </recommendedName>
</protein>
<evidence type="ECO:0000313" key="3">
    <source>
        <dbReference type="Proteomes" id="UP001374584"/>
    </source>
</evidence>
<dbReference type="AlphaFoldDB" id="A0AAN9LES6"/>
<organism evidence="2 3">
    <name type="scientific">Phaseolus coccineus</name>
    <name type="common">Scarlet runner bean</name>
    <name type="synonym">Phaseolus multiflorus</name>
    <dbReference type="NCBI Taxonomy" id="3886"/>
    <lineage>
        <taxon>Eukaryota</taxon>
        <taxon>Viridiplantae</taxon>
        <taxon>Streptophyta</taxon>
        <taxon>Embryophyta</taxon>
        <taxon>Tracheophyta</taxon>
        <taxon>Spermatophyta</taxon>
        <taxon>Magnoliopsida</taxon>
        <taxon>eudicotyledons</taxon>
        <taxon>Gunneridae</taxon>
        <taxon>Pentapetalae</taxon>
        <taxon>rosids</taxon>
        <taxon>fabids</taxon>
        <taxon>Fabales</taxon>
        <taxon>Fabaceae</taxon>
        <taxon>Papilionoideae</taxon>
        <taxon>50 kb inversion clade</taxon>
        <taxon>NPAAA clade</taxon>
        <taxon>indigoferoid/millettioid clade</taxon>
        <taxon>Phaseoleae</taxon>
        <taxon>Phaseolus</taxon>
    </lineage>
</organism>
<gene>
    <name evidence="2" type="ORF">VNO80_26456</name>
</gene>